<reference evidence="2 3" key="1">
    <citation type="journal article" date="2019" name="ISME J.">
        <title>Genome analyses of uncultured TG2/ZB3 bacteria in 'Margulisbacteria' specifically attached to ectosymbiotic spirochetes of protists in the termite gut.</title>
        <authorList>
            <person name="Utami Y.D."/>
            <person name="Kuwahara H."/>
            <person name="Igai K."/>
            <person name="Murakami T."/>
            <person name="Sugaya K."/>
            <person name="Morikawa T."/>
            <person name="Nagura Y."/>
            <person name="Yuki M."/>
            <person name="Deevong P."/>
            <person name="Inoue T."/>
            <person name="Kihara K."/>
            <person name="Lo N."/>
            <person name="Yamada A."/>
            <person name="Ohkuma M."/>
            <person name="Hongoh Y."/>
        </authorList>
    </citation>
    <scope>NUCLEOTIDE SEQUENCE [LARGE SCALE GENOMIC DNA]</scope>
    <source>
        <strain evidence="2">NkOx7-01</strain>
    </source>
</reference>
<dbReference type="AlphaFoldDB" id="A0A388TA37"/>
<evidence type="ECO:0000313" key="2">
    <source>
        <dbReference type="EMBL" id="GBR72544.1"/>
    </source>
</evidence>
<dbReference type="Proteomes" id="UP000269352">
    <property type="component" value="Unassembled WGS sequence"/>
</dbReference>
<dbReference type="PROSITE" id="PS51257">
    <property type="entry name" value="PROKAR_LIPOPROTEIN"/>
    <property type="match status" value="1"/>
</dbReference>
<name>A0A388TA37_TERA1</name>
<feature type="signal peptide" evidence="1">
    <location>
        <begin position="1"/>
        <end position="25"/>
    </location>
</feature>
<comment type="caution">
    <text evidence="2">The sequence shown here is derived from an EMBL/GenBank/DDBJ whole genome shotgun (WGS) entry which is preliminary data.</text>
</comment>
<protein>
    <submittedName>
        <fullName evidence="2">Uncharacterized protein</fullName>
    </submittedName>
</protein>
<gene>
    <name evidence="2" type="ORF">NO1_0055</name>
</gene>
<evidence type="ECO:0000256" key="1">
    <source>
        <dbReference type="SAM" id="SignalP"/>
    </source>
</evidence>
<proteinExistence type="predicted"/>
<evidence type="ECO:0000313" key="3">
    <source>
        <dbReference type="Proteomes" id="UP000269352"/>
    </source>
</evidence>
<keyword evidence="1" id="KW-0732">Signal</keyword>
<accession>A0A388TA37</accession>
<feature type="chain" id="PRO_5017356066" evidence="1">
    <location>
        <begin position="26"/>
        <end position="132"/>
    </location>
</feature>
<dbReference type="EMBL" id="BGZN01000001">
    <property type="protein sequence ID" value="GBR72544.1"/>
    <property type="molecule type" value="Genomic_DNA"/>
</dbReference>
<keyword evidence="3" id="KW-1185">Reference proteome</keyword>
<organism evidence="2 3">
    <name type="scientific">Termititenax aidoneus</name>
    <dbReference type="NCBI Taxonomy" id="2218524"/>
    <lineage>
        <taxon>Bacteria</taxon>
        <taxon>Bacillati</taxon>
        <taxon>Candidatus Margulisiibacteriota</taxon>
        <taxon>Candidatus Termititenacia</taxon>
        <taxon>Candidatus Termititenacales</taxon>
        <taxon>Candidatus Termititenacaceae</taxon>
        <taxon>Candidatus Termititenax</taxon>
    </lineage>
</organism>
<sequence>MLRLRAFLLLGLAALLLTGCQPDTAPEISLPALTLPQPQKISELDKNYKQLAKAKTLVQIRGKIIYQSRTTGGWAFVEDDTGTALLDFEPTSPNFTLPPKQLGKTLTAEGRVSLDESVINEYLLVPATYKFE</sequence>